<proteinExistence type="predicted"/>
<dbReference type="AlphaFoldDB" id="A0A414LL74"/>
<evidence type="ECO:0000313" key="2">
    <source>
        <dbReference type="EMBL" id="RHE95394.1"/>
    </source>
</evidence>
<organism evidence="2 3">
    <name type="scientific">Bacteroides intestinalis</name>
    <dbReference type="NCBI Taxonomy" id="329854"/>
    <lineage>
        <taxon>Bacteria</taxon>
        <taxon>Pseudomonadati</taxon>
        <taxon>Bacteroidota</taxon>
        <taxon>Bacteroidia</taxon>
        <taxon>Bacteroidales</taxon>
        <taxon>Bacteroidaceae</taxon>
        <taxon>Bacteroides</taxon>
    </lineage>
</organism>
<dbReference type="RefSeq" id="WP_118220600.1">
    <property type="nucleotide sequence ID" value="NZ_JADNIJ010000001.1"/>
</dbReference>
<sequence length="136" mass="15838">MKIRKRKIFLIIGLVMLVLAACSNVDGDLDNKWQLRQYQYADGSIERQDSIFYNFQKGSFSAICLLKNGSYQTFFGNYSLKGDKISIILLPESVEYENYAFYIGWENGERTFTIEELSSSSLRLEHEGVRSIFRKY</sequence>
<evidence type="ECO:0000313" key="3">
    <source>
        <dbReference type="Proteomes" id="UP000285650"/>
    </source>
</evidence>
<comment type="caution">
    <text evidence="2">The sequence shown here is derived from an EMBL/GenBank/DDBJ whole genome shotgun (WGS) entry which is preliminary data.</text>
</comment>
<gene>
    <name evidence="2" type="ORF">DW712_01425</name>
</gene>
<feature type="chain" id="PRO_5019076942" evidence="1">
    <location>
        <begin position="21"/>
        <end position="136"/>
    </location>
</feature>
<dbReference type="EMBL" id="QSKV01000001">
    <property type="protein sequence ID" value="RHE95394.1"/>
    <property type="molecule type" value="Genomic_DNA"/>
</dbReference>
<dbReference type="Gene3D" id="2.40.128.280">
    <property type="match status" value="1"/>
</dbReference>
<protein>
    <submittedName>
        <fullName evidence="2">Uncharacterized protein</fullName>
    </submittedName>
</protein>
<evidence type="ECO:0000256" key="1">
    <source>
        <dbReference type="SAM" id="SignalP"/>
    </source>
</evidence>
<accession>A0A414LL74</accession>
<reference evidence="2 3" key="1">
    <citation type="submission" date="2018-08" db="EMBL/GenBank/DDBJ databases">
        <title>A genome reference for cultivated species of the human gut microbiota.</title>
        <authorList>
            <person name="Zou Y."/>
            <person name="Xue W."/>
            <person name="Luo G."/>
        </authorList>
    </citation>
    <scope>NUCLEOTIDE SEQUENCE [LARGE SCALE GENOMIC DNA]</scope>
    <source>
        <strain evidence="2 3">AM27-17</strain>
    </source>
</reference>
<dbReference type="Proteomes" id="UP000285650">
    <property type="component" value="Unassembled WGS sequence"/>
</dbReference>
<name>A0A414LL74_9BACE</name>
<feature type="signal peptide" evidence="1">
    <location>
        <begin position="1"/>
        <end position="20"/>
    </location>
</feature>
<keyword evidence="1" id="KW-0732">Signal</keyword>
<dbReference type="PROSITE" id="PS51257">
    <property type="entry name" value="PROKAR_LIPOPROTEIN"/>
    <property type="match status" value="1"/>
</dbReference>